<reference evidence="3" key="2">
    <citation type="submission" date="2020-09" db="EMBL/GenBank/DDBJ databases">
        <authorList>
            <person name="Sun Q."/>
            <person name="Kim S."/>
        </authorList>
    </citation>
    <scope>NUCLEOTIDE SEQUENCE</scope>
    <source>
        <strain evidence="3">KCTC 12711</strain>
    </source>
</reference>
<evidence type="ECO:0000259" key="2">
    <source>
        <dbReference type="Pfam" id="PF01337"/>
    </source>
</evidence>
<dbReference type="SUPFAM" id="SSF52038">
    <property type="entry name" value="Barstar-related"/>
    <property type="match status" value="1"/>
</dbReference>
<sequence>MKVIIDWSEIQSPDDYFSQLLPQVGAPDWHGRNLNALADSLVTGGINKLEPPFCLINLQTGSVPPELQDFVTGLNEIYDEASSNGRKISVFSE</sequence>
<dbReference type="RefSeq" id="WP_189398072.1">
    <property type="nucleotide sequence ID" value="NZ_BMXA01000001.1"/>
</dbReference>
<dbReference type="Proteomes" id="UP000614811">
    <property type="component" value="Unassembled WGS sequence"/>
</dbReference>
<comment type="similarity">
    <text evidence="1">Belongs to the barstar family.</text>
</comment>
<evidence type="ECO:0000313" key="4">
    <source>
        <dbReference type="Proteomes" id="UP000614811"/>
    </source>
</evidence>
<protein>
    <recommendedName>
        <fullName evidence="2">Barstar (barnase inhibitor) domain-containing protein</fullName>
    </recommendedName>
</protein>
<gene>
    <name evidence="3" type="ORF">GCM10008090_01230</name>
</gene>
<dbReference type="InterPro" id="IPR035905">
    <property type="entry name" value="Barstar-like_sf"/>
</dbReference>
<keyword evidence="4" id="KW-1185">Reference proteome</keyword>
<dbReference type="Pfam" id="PF01337">
    <property type="entry name" value="Barstar"/>
    <property type="match status" value="1"/>
</dbReference>
<comment type="caution">
    <text evidence="3">The sequence shown here is derived from an EMBL/GenBank/DDBJ whole genome shotgun (WGS) entry which is preliminary data.</text>
</comment>
<organism evidence="3 4">
    <name type="scientific">Arenicella chitinivorans</name>
    <dbReference type="NCBI Taxonomy" id="1329800"/>
    <lineage>
        <taxon>Bacteria</taxon>
        <taxon>Pseudomonadati</taxon>
        <taxon>Pseudomonadota</taxon>
        <taxon>Gammaproteobacteria</taxon>
        <taxon>Arenicellales</taxon>
        <taxon>Arenicellaceae</taxon>
        <taxon>Arenicella</taxon>
    </lineage>
</organism>
<feature type="domain" description="Barstar (barnase inhibitor)" evidence="2">
    <location>
        <begin position="3"/>
        <end position="87"/>
    </location>
</feature>
<dbReference type="EMBL" id="BMXA01000001">
    <property type="protein sequence ID" value="GGZ96748.1"/>
    <property type="molecule type" value="Genomic_DNA"/>
</dbReference>
<evidence type="ECO:0000313" key="3">
    <source>
        <dbReference type="EMBL" id="GGZ96748.1"/>
    </source>
</evidence>
<proteinExistence type="inferred from homology"/>
<evidence type="ECO:0000256" key="1">
    <source>
        <dbReference type="ARBA" id="ARBA00006845"/>
    </source>
</evidence>
<dbReference type="Gene3D" id="3.30.370.10">
    <property type="entry name" value="Barstar-like"/>
    <property type="match status" value="1"/>
</dbReference>
<dbReference type="AlphaFoldDB" id="A0A918RHQ4"/>
<accession>A0A918RHQ4</accession>
<name>A0A918RHQ4_9GAMM</name>
<reference evidence="3" key="1">
    <citation type="journal article" date="2014" name="Int. J. Syst. Evol. Microbiol.">
        <title>Complete genome sequence of Corynebacterium casei LMG S-19264T (=DSM 44701T), isolated from a smear-ripened cheese.</title>
        <authorList>
            <consortium name="US DOE Joint Genome Institute (JGI-PGF)"/>
            <person name="Walter F."/>
            <person name="Albersmeier A."/>
            <person name="Kalinowski J."/>
            <person name="Ruckert C."/>
        </authorList>
    </citation>
    <scope>NUCLEOTIDE SEQUENCE</scope>
    <source>
        <strain evidence="3">KCTC 12711</strain>
    </source>
</reference>
<dbReference type="InterPro" id="IPR000468">
    <property type="entry name" value="Barstar"/>
</dbReference>